<dbReference type="SUPFAM" id="SSF161098">
    <property type="entry name" value="MetI-like"/>
    <property type="match status" value="1"/>
</dbReference>
<feature type="transmembrane region" description="Helical" evidence="9">
    <location>
        <begin position="159"/>
        <end position="178"/>
    </location>
</feature>
<accession>A0A179CYQ9</accession>
<keyword evidence="2 9" id="KW-0813">Transport</keyword>
<feature type="transmembrane region" description="Helical" evidence="9">
    <location>
        <begin position="95"/>
        <end position="122"/>
    </location>
</feature>
<comment type="caution">
    <text evidence="11">The sequence shown here is derived from an EMBL/GenBank/DDBJ whole genome shotgun (WGS) entry which is preliminary data.</text>
</comment>
<dbReference type="EMBL" id="JACI01000001">
    <property type="protein sequence ID" value="OAQ15046.1"/>
    <property type="molecule type" value="Genomic_DNA"/>
</dbReference>
<evidence type="ECO:0000256" key="8">
    <source>
        <dbReference type="ARBA" id="ARBA00024202"/>
    </source>
</evidence>
<dbReference type="Pfam" id="PF00528">
    <property type="entry name" value="BPD_transp_1"/>
    <property type="match status" value="1"/>
</dbReference>
<dbReference type="PROSITE" id="PS50928">
    <property type="entry name" value="ABC_TM1"/>
    <property type="match status" value="1"/>
</dbReference>
<dbReference type="InterPro" id="IPR035906">
    <property type="entry name" value="MetI-like_sf"/>
</dbReference>
<evidence type="ECO:0000256" key="4">
    <source>
        <dbReference type="ARBA" id="ARBA00022519"/>
    </source>
</evidence>
<feature type="transmembrane region" description="Helical" evidence="9">
    <location>
        <begin position="28"/>
        <end position="50"/>
    </location>
</feature>
<feature type="domain" description="ABC transmembrane type-1" evidence="10">
    <location>
        <begin position="99"/>
        <end position="284"/>
    </location>
</feature>
<dbReference type="PATRIC" id="fig|1261658.3.peg.84"/>
<feature type="transmembrane region" description="Helical" evidence="9">
    <location>
        <begin position="261"/>
        <end position="288"/>
    </location>
</feature>
<keyword evidence="3" id="KW-1003">Cell membrane</keyword>
<dbReference type="InterPro" id="IPR025966">
    <property type="entry name" value="OppC_N"/>
</dbReference>
<protein>
    <submittedName>
        <fullName evidence="11">Peptide ABC transporter permease</fullName>
    </submittedName>
</protein>
<gene>
    <name evidence="11" type="ORF">F480_00415</name>
</gene>
<proteinExistence type="inferred from homology"/>
<comment type="subcellular location">
    <subcellularLocation>
        <location evidence="1">Cell inner membrane</location>
        <topology evidence="1">Multi-pass membrane protein</topology>
    </subcellularLocation>
    <subcellularLocation>
        <location evidence="9">Cell membrane</location>
        <topology evidence="9">Multi-pass membrane protein</topology>
    </subcellularLocation>
</comment>
<dbReference type="CDD" id="cd06261">
    <property type="entry name" value="TM_PBP2"/>
    <property type="match status" value="1"/>
</dbReference>
<name>A0A179CYQ9_BIBTR</name>
<sequence length="296" mass="33238">MLNNQEPEQFRQQDYFRQFWQQLRKDRLALISLVLFIALLILVFAGYLLAPYSSDQQFVGLELMPPSWSNEGQISHFFGTDNLGRDVFSRILYGFYYTVGSALLISASVAIIGGIIGILTGIQKGSPILLLSHLFDTFLFTPVLLIAIIIATLMTPNLINAMLAVFLALLPHFIHRIYQTTRRELKREYVVTLILDGADKWTLIKKVVLPNVSIVAIKELCQIFTIAVIDISALSFISLGAESQTAEWGAMIRDAIDLIYIAPWTVVLPGLAIVFSVLIIALLGNSIVRVLRQYRH</sequence>
<keyword evidence="5 9" id="KW-0812">Transmembrane</keyword>
<evidence type="ECO:0000313" key="11">
    <source>
        <dbReference type="EMBL" id="OAQ15046.1"/>
    </source>
</evidence>
<keyword evidence="4" id="KW-0997">Cell inner membrane</keyword>
<evidence type="ECO:0000256" key="9">
    <source>
        <dbReference type="RuleBase" id="RU363032"/>
    </source>
</evidence>
<dbReference type="GO" id="GO:0005886">
    <property type="term" value="C:plasma membrane"/>
    <property type="evidence" value="ECO:0007669"/>
    <property type="project" value="UniProtKB-SubCell"/>
</dbReference>
<dbReference type="InterPro" id="IPR000515">
    <property type="entry name" value="MetI-like"/>
</dbReference>
<evidence type="ECO:0000313" key="12">
    <source>
        <dbReference type="Proteomes" id="UP000078358"/>
    </source>
</evidence>
<dbReference type="InterPro" id="IPR050366">
    <property type="entry name" value="BP-dependent_transpt_permease"/>
</dbReference>
<reference evidence="11 12" key="1">
    <citation type="submission" date="2014-01" db="EMBL/GenBank/DDBJ databases">
        <authorList>
            <person name="Zuccon D."/>
        </authorList>
    </citation>
    <scope>NUCLEOTIDE SEQUENCE [LARGE SCALE GENOMIC DNA]</scope>
    <source>
        <strain evidence="11 12">Y31</strain>
    </source>
</reference>
<evidence type="ECO:0000256" key="3">
    <source>
        <dbReference type="ARBA" id="ARBA00022475"/>
    </source>
</evidence>
<keyword evidence="6 9" id="KW-1133">Transmembrane helix</keyword>
<dbReference type="AlphaFoldDB" id="A0A179CYQ9"/>
<dbReference type="PANTHER" id="PTHR43386:SF5">
    <property type="entry name" value="PUTRESCINE EXPORT SYSTEM PERMEASE PROTEIN SAPC"/>
    <property type="match status" value="1"/>
</dbReference>
<dbReference type="Proteomes" id="UP000078358">
    <property type="component" value="Unassembled WGS sequence"/>
</dbReference>
<dbReference type="PANTHER" id="PTHR43386">
    <property type="entry name" value="OLIGOPEPTIDE TRANSPORT SYSTEM PERMEASE PROTEIN APPC"/>
    <property type="match status" value="1"/>
</dbReference>
<dbReference type="GO" id="GO:0055085">
    <property type="term" value="P:transmembrane transport"/>
    <property type="evidence" value="ECO:0007669"/>
    <property type="project" value="InterPro"/>
</dbReference>
<evidence type="ECO:0000259" key="10">
    <source>
        <dbReference type="PROSITE" id="PS50928"/>
    </source>
</evidence>
<dbReference type="Pfam" id="PF12911">
    <property type="entry name" value="OppC_N"/>
    <property type="match status" value="1"/>
</dbReference>
<evidence type="ECO:0000256" key="7">
    <source>
        <dbReference type="ARBA" id="ARBA00023136"/>
    </source>
</evidence>
<evidence type="ECO:0000256" key="5">
    <source>
        <dbReference type="ARBA" id="ARBA00022692"/>
    </source>
</evidence>
<comment type="similarity">
    <text evidence="8">Belongs to the binding-protein-dependent transport system permease family. OppBC subfamily.</text>
</comment>
<dbReference type="RefSeq" id="WP_064317904.1">
    <property type="nucleotide sequence ID" value="NZ_JACI01000001.1"/>
</dbReference>
<evidence type="ECO:0000256" key="1">
    <source>
        <dbReference type="ARBA" id="ARBA00004429"/>
    </source>
</evidence>
<keyword evidence="7 9" id="KW-0472">Membrane</keyword>
<evidence type="ECO:0000256" key="2">
    <source>
        <dbReference type="ARBA" id="ARBA00022448"/>
    </source>
</evidence>
<organism evidence="11 12">
    <name type="scientific">Bibersteinia trehalosi Y31</name>
    <dbReference type="NCBI Taxonomy" id="1261658"/>
    <lineage>
        <taxon>Bacteria</taxon>
        <taxon>Pseudomonadati</taxon>
        <taxon>Pseudomonadota</taxon>
        <taxon>Gammaproteobacteria</taxon>
        <taxon>Pasteurellales</taxon>
        <taxon>Pasteurellaceae</taxon>
        <taxon>Bibersteinia</taxon>
    </lineage>
</organism>
<evidence type="ECO:0000256" key="6">
    <source>
        <dbReference type="ARBA" id="ARBA00022989"/>
    </source>
</evidence>
<feature type="transmembrane region" description="Helical" evidence="9">
    <location>
        <begin position="134"/>
        <end position="153"/>
    </location>
</feature>
<dbReference type="Gene3D" id="1.10.3720.10">
    <property type="entry name" value="MetI-like"/>
    <property type="match status" value="1"/>
</dbReference>